<dbReference type="Gene3D" id="3.40.50.10940">
    <property type="match status" value="1"/>
</dbReference>
<dbReference type="EC" id="5.3.1.4" evidence="6"/>
<evidence type="ECO:0000313" key="11">
    <source>
        <dbReference type="Proteomes" id="UP001597414"/>
    </source>
</evidence>
<evidence type="ECO:0000259" key="8">
    <source>
        <dbReference type="Pfam" id="PF11762"/>
    </source>
</evidence>
<dbReference type="InterPro" id="IPR038583">
    <property type="entry name" value="AraA_N_sf"/>
</dbReference>
<dbReference type="PANTHER" id="PTHR38464:SF1">
    <property type="entry name" value="L-ARABINOSE ISOMERASE"/>
    <property type="match status" value="1"/>
</dbReference>
<comment type="pathway">
    <text evidence="6">Carbohydrate degradation; L-arabinose degradation via L-ribulose; D-xylulose 5-phosphate from L-arabinose (bacterial route): step 1/3.</text>
</comment>
<comment type="catalytic activity">
    <reaction evidence="6">
        <text>beta-L-arabinopyranose = L-ribulose</text>
        <dbReference type="Rhea" id="RHEA:14821"/>
        <dbReference type="ChEBI" id="CHEBI:16880"/>
        <dbReference type="ChEBI" id="CHEBI:40886"/>
        <dbReference type="EC" id="5.3.1.4"/>
    </reaction>
</comment>
<evidence type="ECO:0000256" key="2">
    <source>
        <dbReference type="ARBA" id="ARBA00022935"/>
    </source>
</evidence>
<dbReference type="Pfam" id="PF11762">
    <property type="entry name" value="Arabinose_Iso_C"/>
    <property type="match status" value="1"/>
</dbReference>
<dbReference type="PANTHER" id="PTHR38464">
    <property type="entry name" value="L-ARABINOSE ISOMERASE"/>
    <property type="match status" value="1"/>
</dbReference>
<dbReference type="InterPro" id="IPR055389">
    <property type="entry name" value="AraA_N"/>
</dbReference>
<dbReference type="EMBL" id="JBHUIV010000010">
    <property type="protein sequence ID" value="MFD2201425.1"/>
    <property type="molecule type" value="Genomic_DNA"/>
</dbReference>
<protein>
    <recommendedName>
        <fullName evidence="6">L-arabinose isomerase</fullName>
        <ecNumber evidence="6">5.3.1.4</ecNumber>
    </recommendedName>
</protein>
<comment type="caution">
    <text evidence="10">The sequence shown here is derived from an EMBL/GenBank/DDBJ whole genome shotgun (WGS) entry which is preliminary data.</text>
</comment>
<accession>A0ABW5B9V3</accession>
<feature type="binding site" evidence="6">
    <location>
        <position position="449"/>
    </location>
    <ligand>
        <name>Mn(2+)</name>
        <dbReference type="ChEBI" id="CHEBI:29035"/>
    </ligand>
</feature>
<dbReference type="InterPro" id="IPR055390">
    <property type="entry name" value="AraA_central"/>
</dbReference>
<dbReference type="InterPro" id="IPR024664">
    <property type="entry name" value="Ara_Isoase_C"/>
</dbReference>
<dbReference type="NCBIfam" id="NF002795">
    <property type="entry name" value="PRK02929.1"/>
    <property type="match status" value="1"/>
</dbReference>
<feature type="domain" description="L-arabinose isomerase N-terminal" evidence="7">
    <location>
        <begin position="7"/>
        <end position="174"/>
    </location>
</feature>
<keyword evidence="1 6" id="KW-0479">Metal-binding</keyword>
<keyword evidence="5 6" id="KW-0119">Carbohydrate metabolism</keyword>
<keyword evidence="4 6" id="KW-0413">Isomerase</keyword>
<dbReference type="InterPro" id="IPR004216">
    <property type="entry name" value="Fuc/Ara_isomerase_C"/>
</dbReference>
<dbReference type="GO" id="GO:0008733">
    <property type="term" value="F:L-arabinose isomerase activity"/>
    <property type="evidence" value="ECO:0007669"/>
    <property type="project" value="UniProtKB-EC"/>
</dbReference>
<evidence type="ECO:0000259" key="9">
    <source>
        <dbReference type="Pfam" id="PF24856"/>
    </source>
</evidence>
<dbReference type="InterPro" id="IPR003762">
    <property type="entry name" value="Lara_isomerase"/>
</dbReference>
<gene>
    <name evidence="6 10" type="primary">araA</name>
    <name evidence="10" type="ORF">ACFSKV_07595</name>
</gene>
<dbReference type="SUPFAM" id="SSF50443">
    <property type="entry name" value="FucI/AraA C-terminal domain-like"/>
    <property type="match status" value="1"/>
</dbReference>
<evidence type="ECO:0000256" key="4">
    <source>
        <dbReference type="ARBA" id="ARBA00023235"/>
    </source>
</evidence>
<dbReference type="RefSeq" id="WP_380801343.1">
    <property type="nucleotide sequence ID" value="NZ_JBHUIV010000010.1"/>
</dbReference>
<feature type="binding site" evidence="6">
    <location>
        <position position="333"/>
    </location>
    <ligand>
        <name>Mn(2+)</name>
        <dbReference type="ChEBI" id="CHEBI:29035"/>
    </ligand>
</feature>
<evidence type="ECO:0000313" key="10">
    <source>
        <dbReference type="EMBL" id="MFD2201425.1"/>
    </source>
</evidence>
<evidence type="ECO:0000256" key="6">
    <source>
        <dbReference type="HAMAP-Rule" id="MF_00519"/>
    </source>
</evidence>
<comment type="cofactor">
    <cofactor evidence="6">
        <name>Mn(2+)</name>
        <dbReference type="ChEBI" id="CHEBI:29035"/>
    </cofactor>
    <text evidence="6">Binds 1 Mn(2+) ion per subunit.</text>
</comment>
<proteinExistence type="inferred from homology"/>
<feature type="binding site" evidence="6">
    <location>
        <position position="350"/>
    </location>
    <ligand>
        <name>Mn(2+)</name>
        <dbReference type="ChEBI" id="CHEBI:29035"/>
    </ligand>
</feature>
<dbReference type="PIRSF" id="PIRSF001478">
    <property type="entry name" value="L-ara_isomerase"/>
    <property type="match status" value="1"/>
</dbReference>
<comment type="similarity">
    <text evidence="6">Belongs to the arabinose isomerase family.</text>
</comment>
<feature type="domain" description="L-arabinose isomerase central" evidence="9">
    <location>
        <begin position="177"/>
        <end position="324"/>
    </location>
</feature>
<feature type="binding site" evidence="6">
    <location>
        <position position="306"/>
    </location>
    <ligand>
        <name>Mn(2+)</name>
        <dbReference type="ChEBI" id="CHEBI:29035"/>
    </ligand>
</feature>
<comment type="function">
    <text evidence="6">Catalyzes the conversion of L-arabinose to L-ribulose.</text>
</comment>
<dbReference type="HAMAP" id="MF_00519">
    <property type="entry name" value="Arabinose_Isome"/>
    <property type="match status" value="1"/>
</dbReference>
<dbReference type="InterPro" id="IPR009015">
    <property type="entry name" value="Fucose_isomerase_N/cen_sf"/>
</dbReference>
<feature type="domain" description="L-arabinose isomerase C-terminal" evidence="8">
    <location>
        <begin position="328"/>
        <end position="471"/>
    </location>
</feature>
<sequence>MASLKEYEVWFVTGSQHLYGEETLRQVADHSQIISRELHSSPNICVSIVFKPVVKTTEEIFSLCQEANQANNCIGLITWMHTFSPAKMWISGLKILSKPLLHLHTQFNRDIPWASIDMDFMNLNQSAHGDREFGFIVSRMKINRKVVVGHWQDSNVKSQIDTWARAAAAWKDWQGAKFARFGDNMRNVAVTEGDKVEAEMKFGFSVNTHPVGDLVQVINSISDKEINLLVEEYEASYHLAPNLQKGGEKRNSLLDAAKIELGMRHFLKAGGFKGFTNTFEDLHGMKQLPGIGTQRLMAEGYGYAGEGDWKTAALVRAMKIMGTGMEGGNAFMEDYTYHFEPNNNLVLGAHMLEVDPVLSAEKPKCEVHPLGIGGKEDPVRLVFNGKAGSALNASLVDMGNRFRLVVNEVEAVTPPFDLPKLPVARVMWKPLPDMNTACAAWIYAGGAHHTCFSQNLSIEHLTDFATIAGLENIIIGRNTNLPAIQKELKWSEVYYKLMEK</sequence>
<evidence type="ECO:0000259" key="7">
    <source>
        <dbReference type="Pfam" id="PF02610"/>
    </source>
</evidence>
<keyword evidence="2 6" id="KW-0054">Arabinose catabolism</keyword>
<dbReference type="Proteomes" id="UP001597414">
    <property type="component" value="Unassembled WGS sequence"/>
</dbReference>
<dbReference type="Pfam" id="PF02610">
    <property type="entry name" value="AraA_N"/>
    <property type="match status" value="1"/>
</dbReference>
<evidence type="ECO:0000256" key="1">
    <source>
        <dbReference type="ARBA" id="ARBA00022723"/>
    </source>
</evidence>
<dbReference type="Pfam" id="PF24856">
    <property type="entry name" value="AraA_central"/>
    <property type="match status" value="1"/>
</dbReference>
<dbReference type="SUPFAM" id="SSF53743">
    <property type="entry name" value="FucI/AraA N-terminal and middle domains"/>
    <property type="match status" value="1"/>
</dbReference>
<organism evidence="10 11">
    <name type="scientific">Shivajiella indica</name>
    <dbReference type="NCBI Taxonomy" id="872115"/>
    <lineage>
        <taxon>Bacteria</taxon>
        <taxon>Pseudomonadati</taxon>
        <taxon>Bacteroidota</taxon>
        <taxon>Cytophagia</taxon>
        <taxon>Cytophagales</taxon>
        <taxon>Cyclobacteriaceae</taxon>
        <taxon>Shivajiella</taxon>
    </lineage>
</organism>
<reference evidence="11" key="1">
    <citation type="journal article" date="2019" name="Int. J. Syst. Evol. Microbiol.">
        <title>The Global Catalogue of Microorganisms (GCM) 10K type strain sequencing project: providing services to taxonomists for standard genome sequencing and annotation.</title>
        <authorList>
            <consortium name="The Broad Institute Genomics Platform"/>
            <consortium name="The Broad Institute Genome Sequencing Center for Infectious Disease"/>
            <person name="Wu L."/>
            <person name="Ma J."/>
        </authorList>
    </citation>
    <scope>NUCLEOTIDE SEQUENCE [LARGE SCALE GENOMIC DNA]</scope>
    <source>
        <strain evidence="11">KCTC 19812</strain>
    </source>
</reference>
<keyword evidence="3 6" id="KW-0464">Manganese</keyword>
<evidence type="ECO:0000256" key="3">
    <source>
        <dbReference type="ARBA" id="ARBA00023211"/>
    </source>
</evidence>
<evidence type="ECO:0000256" key="5">
    <source>
        <dbReference type="ARBA" id="ARBA00023277"/>
    </source>
</evidence>
<name>A0ABW5B9V3_9BACT</name>
<dbReference type="CDD" id="cd03557">
    <property type="entry name" value="L-arabinose_isomerase"/>
    <property type="match status" value="1"/>
</dbReference>
<keyword evidence="11" id="KW-1185">Reference proteome</keyword>